<evidence type="ECO:0000256" key="2">
    <source>
        <dbReference type="ARBA" id="ARBA00022692"/>
    </source>
</evidence>
<dbReference type="AlphaFoldDB" id="A0A9P9DYG1"/>
<evidence type="ECO:0000256" key="5">
    <source>
        <dbReference type="SAM" id="MobiDB-lite"/>
    </source>
</evidence>
<name>A0A9P9DYG1_9PLEO</name>
<feature type="region of interest" description="Disordered" evidence="5">
    <location>
        <begin position="168"/>
        <end position="200"/>
    </location>
</feature>
<evidence type="ECO:0000313" key="8">
    <source>
        <dbReference type="Proteomes" id="UP000700596"/>
    </source>
</evidence>
<evidence type="ECO:0000256" key="6">
    <source>
        <dbReference type="SAM" id="Phobius"/>
    </source>
</evidence>
<evidence type="ECO:0000256" key="1">
    <source>
        <dbReference type="ARBA" id="ARBA00004167"/>
    </source>
</evidence>
<dbReference type="EMBL" id="JAGMWT010000006">
    <property type="protein sequence ID" value="KAH7126776.1"/>
    <property type="molecule type" value="Genomic_DNA"/>
</dbReference>
<dbReference type="GO" id="GO:0071944">
    <property type="term" value="C:cell periphery"/>
    <property type="evidence" value="ECO:0007669"/>
    <property type="project" value="UniProtKB-ARBA"/>
</dbReference>
<organism evidence="7 8">
    <name type="scientific">Dendryphion nanum</name>
    <dbReference type="NCBI Taxonomy" id="256645"/>
    <lineage>
        <taxon>Eukaryota</taxon>
        <taxon>Fungi</taxon>
        <taxon>Dikarya</taxon>
        <taxon>Ascomycota</taxon>
        <taxon>Pezizomycotina</taxon>
        <taxon>Dothideomycetes</taxon>
        <taxon>Pleosporomycetidae</taxon>
        <taxon>Pleosporales</taxon>
        <taxon>Torulaceae</taxon>
        <taxon>Dendryphion</taxon>
    </lineage>
</organism>
<gene>
    <name evidence="7" type="ORF">B0J11DRAFT_579212</name>
</gene>
<dbReference type="GO" id="GO:0016020">
    <property type="term" value="C:membrane"/>
    <property type="evidence" value="ECO:0007669"/>
    <property type="project" value="UniProtKB-SubCell"/>
</dbReference>
<feature type="transmembrane region" description="Helical" evidence="6">
    <location>
        <begin position="122"/>
        <end position="145"/>
    </location>
</feature>
<keyword evidence="2 6" id="KW-0812">Transmembrane</keyword>
<keyword evidence="4 6" id="KW-0472">Membrane</keyword>
<comment type="caution">
    <text evidence="7">The sequence shown here is derived from an EMBL/GenBank/DDBJ whole genome shotgun (WGS) entry which is preliminary data.</text>
</comment>
<proteinExistence type="predicted"/>
<feature type="compositionally biased region" description="Low complexity" evidence="5">
    <location>
        <begin position="173"/>
        <end position="189"/>
    </location>
</feature>
<feature type="region of interest" description="Disordered" evidence="5">
    <location>
        <begin position="1"/>
        <end position="24"/>
    </location>
</feature>
<feature type="compositionally biased region" description="Polar residues" evidence="5">
    <location>
        <begin position="90"/>
        <end position="106"/>
    </location>
</feature>
<evidence type="ECO:0000313" key="7">
    <source>
        <dbReference type="EMBL" id="KAH7126776.1"/>
    </source>
</evidence>
<evidence type="ECO:0000256" key="4">
    <source>
        <dbReference type="ARBA" id="ARBA00023136"/>
    </source>
</evidence>
<evidence type="ECO:0000256" key="3">
    <source>
        <dbReference type="ARBA" id="ARBA00022989"/>
    </source>
</evidence>
<dbReference type="InterPro" id="IPR051694">
    <property type="entry name" value="Immunoregulatory_rcpt-like"/>
</dbReference>
<feature type="region of interest" description="Disordered" evidence="5">
    <location>
        <begin position="90"/>
        <end position="114"/>
    </location>
</feature>
<comment type="subcellular location">
    <subcellularLocation>
        <location evidence="1">Membrane</location>
        <topology evidence="1">Single-pass membrane protein</topology>
    </subcellularLocation>
</comment>
<feature type="compositionally biased region" description="Pro residues" evidence="5">
    <location>
        <begin position="1"/>
        <end position="10"/>
    </location>
</feature>
<sequence length="290" mass="30956">MSITTPPLPHLPRQTPNPKDPYGLSSLMAQLSSQYPYLYSSYSYNPGALSSILKDLSSYYPSYTYPGAGYSYSISIPRFSTAIQTTGTVRATGTRQTSNPTLTAAESQNSGSSSGLSTGAKIGIGVAVPLILALFVGIGICFFCCGKRRGRKGKGTIVAPIVTPNMGAGGALPPMQHMPQQQQQQQYYTAPPPPQQQQQNMNAQGYMQGYTQQLPPPQQQQYQHVLPPQYTQAQAGLAGPGVDTSYAGAQAGGYDKGPRPGVVEMETEYHFAKPGVVEMGDGTPVEYKGK</sequence>
<dbReference type="Proteomes" id="UP000700596">
    <property type="component" value="Unassembled WGS sequence"/>
</dbReference>
<reference evidence="7" key="1">
    <citation type="journal article" date="2021" name="Nat. Commun.">
        <title>Genetic determinants of endophytism in the Arabidopsis root mycobiome.</title>
        <authorList>
            <person name="Mesny F."/>
            <person name="Miyauchi S."/>
            <person name="Thiergart T."/>
            <person name="Pickel B."/>
            <person name="Atanasova L."/>
            <person name="Karlsson M."/>
            <person name="Huettel B."/>
            <person name="Barry K.W."/>
            <person name="Haridas S."/>
            <person name="Chen C."/>
            <person name="Bauer D."/>
            <person name="Andreopoulos W."/>
            <person name="Pangilinan J."/>
            <person name="LaButti K."/>
            <person name="Riley R."/>
            <person name="Lipzen A."/>
            <person name="Clum A."/>
            <person name="Drula E."/>
            <person name="Henrissat B."/>
            <person name="Kohler A."/>
            <person name="Grigoriev I.V."/>
            <person name="Martin F.M."/>
            <person name="Hacquard S."/>
        </authorList>
    </citation>
    <scope>NUCLEOTIDE SEQUENCE</scope>
    <source>
        <strain evidence="7">MPI-CAGE-CH-0243</strain>
    </source>
</reference>
<protein>
    <submittedName>
        <fullName evidence="7">Uncharacterized protein</fullName>
    </submittedName>
</protein>
<keyword evidence="8" id="KW-1185">Reference proteome</keyword>
<keyword evidence="3 6" id="KW-1133">Transmembrane helix</keyword>
<accession>A0A9P9DYG1</accession>
<dbReference type="PANTHER" id="PTHR15549">
    <property type="entry name" value="PAIRED IMMUNOGLOBULIN-LIKE TYPE 2 RECEPTOR"/>
    <property type="match status" value="1"/>
</dbReference>
<dbReference type="OrthoDB" id="3801402at2759"/>